<dbReference type="Proteomes" id="UP001149140">
    <property type="component" value="Unassembled WGS sequence"/>
</dbReference>
<dbReference type="EMBL" id="JAPDOD010000020">
    <property type="protein sequence ID" value="MDA0162805.1"/>
    <property type="molecule type" value="Genomic_DNA"/>
</dbReference>
<organism evidence="3 4">
    <name type="scientific">Solirubrobacter ginsenosidimutans</name>
    <dbReference type="NCBI Taxonomy" id="490573"/>
    <lineage>
        <taxon>Bacteria</taxon>
        <taxon>Bacillati</taxon>
        <taxon>Actinomycetota</taxon>
        <taxon>Thermoleophilia</taxon>
        <taxon>Solirubrobacterales</taxon>
        <taxon>Solirubrobacteraceae</taxon>
        <taxon>Solirubrobacter</taxon>
    </lineage>
</organism>
<protein>
    <submittedName>
        <fullName evidence="3">MlaD family protein</fullName>
    </submittedName>
</protein>
<dbReference type="InterPro" id="IPR003399">
    <property type="entry name" value="Mce/MlaD"/>
</dbReference>
<feature type="domain" description="Mce/MlaD" evidence="2">
    <location>
        <begin position="29"/>
        <end position="107"/>
    </location>
</feature>
<dbReference type="RefSeq" id="WP_270042040.1">
    <property type="nucleotide sequence ID" value="NZ_JAPDOD010000020.1"/>
</dbReference>
<sequence length="549" mass="57408">MLRRLVPIVLVLAVIVVAIVLIASQDDKQGYQVRAIFDNAGFVIPGEDVKIAGVKVGKVASLDVTPDFKAAVVLDITEPGYQDFRNDASCIVRPQNLIGERFVECKPTQPRSATAQAPPKLKEIQRGPGKGQFLLPVSNTMQTVDIDLIGNTMREPERARLSLILNELGTGLAGRGRDLNDVIRRANPALQETDKVLAILARQNTQLEQLAVNSDTVLAPLARDRASVAGAIRNSSSVAEATAEKSAALEADIQTLPRFLDELQPTMERLGSLSDQTTPLLVDLHARAGDINNVVRRLGPFSTAAIPAVDSLGEAAKTGTPAVVAAQPVIADLRGLAKAVLPVGVTLRQVLESFQETGGIERLMDYIFYQASAVNGFDAVGHYLRAALIVNQCATYVQVPVAGCSAKFPTDTASSSGATANVSSAVDAVGDDPVLRATAIALARALGQEVEKAKKEVAAGKRTTAKKTPASKRAKRAKDAPLESVPTVAPTASATPAPPLESVPTETPGTPPAETAAPATAAAPTETATPSGDPADALLDYLFGKDGGG</sequence>
<comment type="caution">
    <text evidence="3">The sequence shown here is derived from an EMBL/GenBank/DDBJ whole genome shotgun (WGS) entry which is preliminary data.</text>
</comment>
<proteinExistence type="predicted"/>
<dbReference type="Pfam" id="PF02470">
    <property type="entry name" value="MlaD"/>
    <property type="match status" value="1"/>
</dbReference>
<dbReference type="InterPro" id="IPR052336">
    <property type="entry name" value="MlaD_Phospholipid_Transporter"/>
</dbReference>
<evidence type="ECO:0000313" key="4">
    <source>
        <dbReference type="Proteomes" id="UP001149140"/>
    </source>
</evidence>
<dbReference type="PANTHER" id="PTHR33371">
    <property type="entry name" value="INTERMEMBRANE PHOSPHOLIPID TRANSPORT SYSTEM BINDING PROTEIN MLAD-RELATED"/>
    <property type="match status" value="1"/>
</dbReference>
<evidence type="ECO:0000313" key="3">
    <source>
        <dbReference type="EMBL" id="MDA0162805.1"/>
    </source>
</evidence>
<dbReference type="AlphaFoldDB" id="A0A9X3MUL3"/>
<feature type="region of interest" description="Disordered" evidence="1">
    <location>
        <begin position="452"/>
        <end position="549"/>
    </location>
</feature>
<keyword evidence="4" id="KW-1185">Reference proteome</keyword>
<feature type="compositionally biased region" description="Low complexity" evidence="1">
    <location>
        <begin position="504"/>
        <end position="530"/>
    </location>
</feature>
<feature type="compositionally biased region" description="Low complexity" evidence="1">
    <location>
        <begin position="484"/>
        <end position="495"/>
    </location>
</feature>
<evidence type="ECO:0000256" key="1">
    <source>
        <dbReference type="SAM" id="MobiDB-lite"/>
    </source>
</evidence>
<evidence type="ECO:0000259" key="2">
    <source>
        <dbReference type="Pfam" id="PF02470"/>
    </source>
</evidence>
<reference evidence="3" key="1">
    <citation type="submission" date="2022-10" db="EMBL/GenBank/DDBJ databases">
        <title>The WGS of Solirubrobacter ginsenosidimutans DSM 21036.</title>
        <authorList>
            <person name="Jiang Z."/>
        </authorList>
    </citation>
    <scope>NUCLEOTIDE SEQUENCE</scope>
    <source>
        <strain evidence="3">DSM 21036</strain>
    </source>
</reference>
<accession>A0A9X3MUL3</accession>
<feature type="compositionally biased region" description="Basic residues" evidence="1">
    <location>
        <begin position="463"/>
        <end position="476"/>
    </location>
</feature>
<gene>
    <name evidence="3" type="ORF">OM076_21205</name>
</gene>
<dbReference type="PANTHER" id="PTHR33371:SF4">
    <property type="entry name" value="INTERMEMBRANE PHOSPHOLIPID TRANSPORT SYSTEM BINDING PROTEIN MLAD"/>
    <property type="match status" value="1"/>
</dbReference>
<name>A0A9X3MUL3_9ACTN</name>